<evidence type="ECO:0000313" key="2">
    <source>
        <dbReference type="EMBL" id="PPQ76356.1"/>
    </source>
</evidence>
<comment type="caution">
    <text evidence="2">The sequence shown here is derived from an EMBL/GenBank/DDBJ whole genome shotgun (WGS) entry which is preliminary data.</text>
</comment>
<dbReference type="EMBL" id="NHYE01005169">
    <property type="protein sequence ID" value="PPQ76356.1"/>
    <property type="molecule type" value="Genomic_DNA"/>
</dbReference>
<dbReference type="AlphaFoldDB" id="A0A409WCZ8"/>
<name>A0A409WCZ8_9AGAR</name>
<feature type="region of interest" description="Disordered" evidence="1">
    <location>
        <begin position="50"/>
        <end position="95"/>
    </location>
</feature>
<gene>
    <name evidence="2" type="ORF">CVT26_010181</name>
</gene>
<sequence length="95" mass="10239">MSALEEVGRPSGVHDPEERMRYRAFKLQAPTSTTMIHHFHERALSRVPAYFSSSTQTPPHPSPHSSVLGRCVGEDLDERSADLIPPASSGASAGG</sequence>
<evidence type="ECO:0000256" key="1">
    <source>
        <dbReference type="SAM" id="MobiDB-lite"/>
    </source>
</evidence>
<keyword evidence="3" id="KW-1185">Reference proteome</keyword>
<dbReference type="InParanoid" id="A0A409WCZ8"/>
<dbReference type="Proteomes" id="UP000284706">
    <property type="component" value="Unassembled WGS sequence"/>
</dbReference>
<reference evidence="2 3" key="1">
    <citation type="journal article" date="2018" name="Evol. Lett.">
        <title>Horizontal gene cluster transfer increased hallucinogenic mushroom diversity.</title>
        <authorList>
            <person name="Reynolds H.T."/>
            <person name="Vijayakumar V."/>
            <person name="Gluck-Thaler E."/>
            <person name="Korotkin H.B."/>
            <person name="Matheny P.B."/>
            <person name="Slot J.C."/>
        </authorList>
    </citation>
    <scope>NUCLEOTIDE SEQUENCE [LARGE SCALE GENOMIC DNA]</scope>
    <source>
        <strain evidence="2 3">SRW20</strain>
    </source>
</reference>
<proteinExistence type="predicted"/>
<evidence type="ECO:0000313" key="3">
    <source>
        <dbReference type="Proteomes" id="UP000284706"/>
    </source>
</evidence>
<accession>A0A409WCZ8</accession>
<protein>
    <submittedName>
        <fullName evidence="2">Uncharacterized protein</fullName>
    </submittedName>
</protein>
<organism evidence="2 3">
    <name type="scientific">Gymnopilus dilepis</name>
    <dbReference type="NCBI Taxonomy" id="231916"/>
    <lineage>
        <taxon>Eukaryota</taxon>
        <taxon>Fungi</taxon>
        <taxon>Dikarya</taxon>
        <taxon>Basidiomycota</taxon>
        <taxon>Agaricomycotina</taxon>
        <taxon>Agaricomycetes</taxon>
        <taxon>Agaricomycetidae</taxon>
        <taxon>Agaricales</taxon>
        <taxon>Agaricineae</taxon>
        <taxon>Hymenogastraceae</taxon>
        <taxon>Gymnopilus</taxon>
    </lineage>
</organism>